<dbReference type="InterPro" id="IPR032675">
    <property type="entry name" value="LRR_dom_sf"/>
</dbReference>
<keyword evidence="3" id="KW-1185">Reference proteome</keyword>
<comment type="caution">
    <text evidence="2">The sequence shown here is derived from an EMBL/GenBank/DDBJ whole genome shotgun (WGS) entry which is preliminary data.</text>
</comment>
<evidence type="ECO:0000313" key="3">
    <source>
        <dbReference type="Proteomes" id="UP000237347"/>
    </source>
</evidence>
<accession>A0AAW0JJR5</accession>
<feature type="region of interest" description="Disordered" evidence="1">
    <location>
        <begin position="118"/>
        <end position="140"/>
    </location>
</feature>
<protein>
    <submittedName>
        <fullName evidence="2">Btb/poz domain-containing protein npy5</fullName>
    </submittedName>
</protein>
<sequence length="417" mass="46468">MVTMKNMETKLKQITQPIFKSRKFSLKWFSFPQKHTYSIQETDNAPQDLFQTPTEGSLLASSEEQQPPVAADDPAVDEPRAPDPNCTDGDEAVQLSMEGSTKRKLEFPYGDTVIVDSELEEDDWEEGEEKSQEKLREKANGSERYRVLPASMAQEENRAEGVKNNRGVIGKEVTILDVLKMLKQRCDDEEEKDDGLKSVLFHRHFFNNLTSSPSIQLGSGARGPSTAGSSVATGGCCSSELASREPSAGTTDGDEEEKGLKIFSVDLLLPSKMKFMKLGSKPDSFQTDGNNVSYQFITRSITMCRYVASELATDIILIVGDVKFYLHKACVDVSKVDWSYTYNRKKLPEENGNDPNWNGVRNCLVPEDCSVFVNRLSRQIPKDLGNTTTLTYMSLEANQFSGFVPSELGDLTNLQTL</sequence>
<dbReference type="AlphaFoldDB" id="A0AAW0JJR5"/>
<feature type="compositionally biased region" description="Acidic residues" evidence="1">
    <location>
        <begin position="118"/>
        <end position="128"/>
    </location>
</feature>
<dbReference type="Gene3D" id="3.80.10.10">
    <property type="entry name" value="Ribonuclease Inhibitor"/>
    <property type="match status" value="1"/>
</dbReference>
<feature type="compositionally biased region" description="Basic and acidic residues" evidence="1">
    <location>
        <begin position="129"/>
        <end position="140"/>
    </location>
</feature>
<proteinExistence type="predicted"/>
<dbReference type="Proteomes" id="UP000237347">
    <property type="component" value="Unassembled WGS sequence"/>
</dbReference>
<evidence type="ECO:0000256" key="1">
    <source>
        <dbReference type="SAM" id="MobiDB-lite"/>
    </source>
</evidence>
<name>A0AAW0JJR5_QUESU</name>
<organism evidence="2 3">
    <name type="scientific">Quercus suber</name>
    <name type="common">Cork oak</name>
    <dbReference type="NCBI Taxonomy" id="58331"/>
    <lineage>
        <taxon>Eukaryota</taxon>
        <taxon>Viridiplantae</taxon>
        <taxon>Streptophyta</taxon>
        <taxon>Embryophyta</taxon>
        <taxon>Tracheophyta</taxon>
        <taxon>Spermatophyta</taxon>
        <taxon>Magnoliopsida</taxon>
        <taxon>eudicotyledons</taxon>
        <taxon>Gunneridae</taxon>
        <taxon>Pentapetalae</taxon>
        <taxon>rosids</taxon>
        <taxon>fabids</taxon>
        <taxon>Fagales</taxon>
        <taxon>Fagaceae</taxon>
        <taxon>Quercus</taxon>
    </lineage>
</organism>
<evidence type="ECO:0000313" key="2">
    <source>
        <dbReference type="EMBL" id="KAK7826927.1"/>
    </source>
</evidence>
<dbReference type="SUPFAM" id="SSF52058">
    <property type="entry name" value="L domain-like"/>
    <property type="match status" value="1"/>
</dbReference>
<dbReference type="EMBL" id="PKMF04000533">
    <property type="protein sequence ID" value="KAK7826927.1"/>
    <property type="molecule type" value="Genomic_DNA"/>
</dbReference>
<reference evidence="2 3" key="1">
    <citation type="journal article" date="2018" name="Sci. Data">
        <title>The draft genome sequence of cork oak.</title>
        <authorList>
            <person name="Ramos A.M."/>
            <person name="Usie A."/>
            <person name="Barbosa P."/>
            <person name="Barros P.M."/>
            <person name="Capote T."/>
            <person name="Chaves I."/>
            <person name="Simoes F."/>
            <person name="Abreu I."/>
            <person name="Carrasquinho I."/>
            <person name="Faro C."/>
            <person name="Guimaraes J.B."/>
            <person name="Mendonca D."/>
            <person name="Nobrega F."/>
            <person name="Rodrigues L."/>
            <person name="Saibo N.J.M."/>
            <person name="Varela M.C."/>
            <person name="Egas C."/>
            <person name="Matos J."/>
            <person name="Miguel C.M."/>
            <person name="Oliveira M.M."/>
            <person name="Ricardo C.P."/>
            <person name="Goncalves S."/>
        </authorList>
    </citation>
    <scope>NUCLEOTIDE SEQUENCE [LARGE SCALE GENOMIC DNA]</scope>
    <source>
        <strain evidence="3">cv. HL8</strain>
    </source>
</reference>
<feature type="region of interest" description="Disordered" evidence="1">
    <location>
        <begin position="57"/>
        <end position="89"/>
    </location>
</feature>
<gene>
    <name evidence="2" type="primary">NPY5</name>
    <name evidence="2" type="ORF">CFP56_031619</name>
</gene>